<evidence type="ECO:0000256" key="2">
    <source>
        <dbReference type="ARBA" id="ARBA00022679"/>
    </source>
</evidence>
<dbReference type="SUPFAM" id="SSF53756">
    <property type="entry name" value="UDP-Glycosyltransferase/glycogen phosphorylase"/>
    <property type="match status" value="1"/>
</dbReference>
<organism evidence="3 4">
    <name type="scientific">Acerihabitans arboris</name>
    <dbReference type="NCBI Taxonomy" id="2691583"/>
    <lineage>
        <taxon>Bacteria</taxon>
        <taxon>Pseudomonadati</taxon>
        <taxon>Pseudomonadota</taxon>
        <taxon>Gammaproteobacteria</taxon>
        <taxon>Enterobacterales</taxon>
        <taxon>Pectobacteriaceae</taxon>
        <taxon>Acerihabitans</taxon>
    </lineage>
</organism>
<reference evidence="3 4" key="1">
    <citation type="submission" date="2019-12" db="EMBL/GenBank/DDBJ databases">
        <authorList>
            <person name="Lee S.D."/>
        </authorList>
    </citation>
    <scope>NUCLEOTIDE SEQUENCE [LARGE SCALE GENOMIC DNA]</scope>
    <source>
        <strain evidence="3 4">SAP-6</strain>
    </source>
</reference>
<dbReference type="InterPro" id="IPR051199">
    <property type="entry name" value="LPS_LOS_Heptosyltrfase"/>
</dbReference>
<comment type="caution">
    <text evidence="3">The sequence shown here is derived from an EMBL/GenBank/DDBJ whole genome shotgun (WGS) entry which is preliminary data.</text>
</comment>
<evidence type="ECO:0000256" key="1">
    <source>
        <dbReference type="ARBA" id="ARBA00022676"/>
    </source>
</evidence>
<gene>
    <name evidence="3" type="ORF">GRH90_14180</name>
</gene>
<reference evidence="3 4" key="2">
    <citation type="submission" date="2020-02" db="EMBL/GenBank/DDBJ databases">
        <title>The new genus of Enterobacteriales.</title>
        <authorList>
            <person name="Kim I.S."/>
        </authorList>
    </citation>
    <scope>NUCLEOTIDE SEQUENCE [LARGE SCALE GENOMIC DNA]</scope>
    <source>
        <strain evidence="3 4">SAP-6</strain>
    </source>
</reference>
<proteinExistence type="predicted"/>
<keyword evidence="1" id="KW-0328">Glycosyltransferase</keyword>
<dbReference type="InterPro" id="IPR002201">
    <property type="entry name" value="Glyco_trans_9"/>
</dbReference>
<dbReference type="Gene3D" id="3.40.50.2000">
    <property type="entry name" value="Glycogen Phosphorylase B"/>
    <property type="match status" value="2"/>
</dbReference>
<protein>
    <submittedName>
        <fullName evidence="3">Glycosyltransferase family 9 protein</fullName>
    </submittedName>
</protein>
<dbReference type="GO" id="GO:0008713">
    <property type="term" value="F:ADP-heptose-lipopolysaccharide heptosyltransferase activity"/>
    <property type="evidence" value="ECO:0007669"/>
    <property type="project" value="TreeGrafter"/>
</dbReference>
<dbReference type="EMBL" id="WUBS01000009">
    <property type="protein sequence ID" value="NDL63892.1"/>
    <property type="molecule type" value="Genomic_DNA"/>
</dbReference>
<dbReference type="PANTHER" id="PTHR30160">
    <property type="entry name" value="TETRAACYLDISACCHARIDE 4'-KINASE-RELATED"/>
    <property type="match status" value="1"/>
</dbReference>
<evidence type="ECO:0000313" key="3">
    <source>
        <dbReference type="EMBL" id="NDL63892.1"/>
    </source>
</evidence>
<evidence type="ECO:0000313" key="4">
    <source>
        <dbReference type="Proteomes" id="UP000461443"/>
    </source>
</evidence>
<dbReference type="AlphaFoldDB" id="A0A845SKI3"/>
<name>A0A845SKI3_9GAMM</name>
<sequence length="309" mass="34452">MLVSSPKNKGLVQGSALFDDILYWNNKFNNIIYFIYKLRRLRPQTAVILHSYFPYDILSVVLSGCRYIFRDHYGSESQALNPWLTAFSSKFEGHTVQRKLNLLQPLGCDTTAVRMEIPVAIPPGQKPADKIRIGFQLGASRDFRRWPPESFASLADKLMDNHAALDVVLIGGKNELALVDDLMARISPRHRPRVVSLVGKTSLMELASAITTFDTLVTGDTGPLHLAIAQQVRTVSLFVTANPLYTGPNQDLHLHHVFYKPLQSLSPELAASPFPMAAITVDEVFTAVQQSYRRGQDDALAPGNYHYGT</sequence>
<accession>A0A845SKI3</accession>
<dbReference type="CDD" id="cd03789">
    <property type="entry name" value="GT9_LPS_heptosyltransferase"/>
    <property type="match status" value="1"/>
</dbReference>
<dbReference type="GO" id="GO:0009244">
    <property type="term" value="P:lipopolysaccharide core region biosynthetic process"/>
    <property type="evidence" value="ECO:0007669"/>
    <property type="project" value="TreeGrafter"/>
</dbReference>
<keyword evidence="4" id="KW-1185">Reference proteome</keyword>
<dbReference type="Proteomes" id="UP000461443">
    <property type="component" value="Unassembled WGS sequence"/>
</dbReference>
<dbReference type="Pfam" id="PF01075">
    <property type="entry name" value="Glyco_transf_9"/>
    <property type="match status" value="1"/>
</dbReference>
<dbReference type="GO" id="GO:0005829">
    <property type="term" value="C:cytosol"/>
    <property type="evidence" value="ECO:0007669"/>
    <property type="project" value="TreeGrafter"/>
</dbReference>
<keyword evidence="2 3" id="KW-0808">Transferase</keyword>
<dbReference type="RefSeq" id="WP_162366603.1">
    <property type="nucleotide sequence ID" value="NZ_WUBS01000009.1"/>
</dbReference>